<accession>A0ACC3ATC2</accession>
<keyword evidence="2" id="KW-1185">Reference proteome</keyword>
<reference evidence="1 2" key="1">
    <citation type="journal article" date="2023" name="ACS Omega">
        <title>Identification of the Neoaspergillic Acid Biosynthesis Gene Cluster by Establishing an In Vitro CRISPR-Ribonucleoprotein Genetic System in Aspergillus melleus.</title>
        <authorList>
            <person name="Yuan B."/>
            <person name="Grau M.F."/>
            <person name="Murata R.M."/>
            <person name="Torok T."/>
            <person name="Venkateswaran K."/>
            <person name="Stajich J.E."/>
            <person name="Wang C.C.C."/>
        </authorList>
    </citation>
    <scope>NUCLEOTIDE SEQUENCE [LARGE SCALE GENOMIC DNA]</scope>
    <source>
        <strain evidence="1 2">IMV 1140</strain>
    </source>
</reference>
<organism evidence="1 2">
    <name type="scientific">Aspergillus melleus</name>
    <dbReference type="NCBI Taxonomy" id="138277"/>
    <lineage>
        <taxon>Eukaryota</taxon>
        <taxon>Fungi</taxon>
        <taxon>Dikarya</taxon>
        <taxon>Ascomycota</taxon>
        <taxon>Pezizomycotina</taxon>
        <taxon>Eurotiomycetes</taxon>
        <taxon>Eurotiomycetidae</taxon>
        <taxon>Eurotiales</taxon>
        <taxon>Aspergillaceae</taxon>
        <taxon>Aspergillus</taxon>
        <taxon>Aspergillus subgen. Circumdati</taxon>
    </lineage>
</organism>
<evidence type="ECO:0000313" key="1">
    <source>
        <dbReference type="EMBL" id="KAK1141072.1"/>
    </source>
</evidence>
<proteinExistence type="predicted"/>
<evidence type="ECO:0000313" key="2">
    <source>
        <dbReference type="Proteomes" id="UP001177260"/>
    </source>
</evidence>
<protein>
    <submittedName>
        <fullName evidence="1">Uncharacterized protein</fullName>
    </submittedName>
</protein>
<dbReference type="Proteomes" id="UP001177260">
    <property type="component" value="Unassembled WGS sequence"/>
</dbReference>
<gene>
    <name evidence="1" type="ORF">N8T08_009646</name>
</gene>
<sequence length="191" mass="21208">MLTCPLIRSTGPTARRYFLLGIISHRPAYVSPISLSAREQPPLSTHSQVVNTPAVVEDFDRTVLNPEQHETCKWGTDDAVASHQSSYDPSMTTPEIEYTAEEAEFKLEGQDHSPLYVSPANREVSELLDPMTGGAVHCADRLGPSARGWTRKQRTLKVTDFPGSRWKQYEKALQKLRAAREAGEAAKDAKT</sequence>
<name>A0ACC3ATC2_9EURO</name>
<comment type="caution">
    <text evidence="1">The sequence shown here is derived from an EMBL/GenBank/DDBJ whole genome shotgun (WGS) entry which is preliminary data.</text>
</comment>
<dbReference type="EMBL" id="JAOPJF010000070">
    <property type="protein sequence ID" value="KAK1141072.1"/>
    <property type="molecule type" value="Genomic_DNA"/>
</dbReference>